<sequence>MYLKNIRLHQFKNYQEEKMVFSPDINCVTGLNGAGKTNLLDAIHYLCLTRSAFSAVDLNQVNHDADFFFLQGSFIAKDRTQEVKCVFERGKKKQVVVDGKVHEKMSDHIGLFPVVLIAPDDTALIRGGSEERRRFFDSILSQLDKTYLQDLIRYQHALKQRNALLKYFHENHRKDALLMEPYDREITRLSRSIHERRREFLSEFTPELLRQYRELVGKSESVSIHYRSDLEDPAFENCFASYLDRDIQLKRTQYGIHKDDFVFEIDGYALKKFGSQGQQKSMILGLKLSQFQLVKKHKKQTPILLLDDIFDKLDDKRIAQLMRMVADQGFGQLFITDARPERSRTILADLGLSSSIISIEQGRMHTTPPLP</sequence>
<dbReference type="OrthoDB" id="9803889at2"/>
<keyword evidence="9 10" id="KW-0227">DNA damage</keyword>
<keyword evidence="13" id="KW-1185">Reference proteome</keyword>
<keyword evidence="7 9" id="KW-0067">ATP-binding</keyword>
<reference evidence="12 13" key="1">
    <citation type="submission" date="2013-02" db="EMBL/GenBank/DDBJ databases">
        <title>A novel strain isolated from Lonar lake, Maharashtra, India.</title>
        <authorList>
            <person name="Singh A."/>
        </authorList>
    </citation>
    <scope>NUCLEOTIDE SEQUENCE [LARGE SCALE GENOMIC DNA]</scope>
    <source>
        <strain evidence="12 13">AK24</strain>
    </source>
</reference>
<dbReference type="HAMAP" id="MF_00365">
    <property type="entry name" value="RecF"/>
    <property type="match status" value="1"/>
</dbReference>
<evidence type="ECO:0000256" key="7">
    <source>
        <dbReference type="ARBA" id="ARBA00022840"/>
    </source>
</evidence>
<dbReference type="GO" id="GO:0005524">
    <property type="term" value="F:ATP binding"/>
    <property type="evidence" value="ECO:0007669"/>
    <property type="project" value="UniProtKB-UniRule"/>
</dbReference>
<dbReference type="Proteomes" id="UP000013909">
    <property type="component" value="Unassembled WGS sequence"/>
</dbReference>
<dbReference type="PATRIC" id="fig|1288963.3.peg.3948"/>
<dbReference type="NCBIfam" id="TIGR00611">
    <property type="entry name" value="recf"/>
    <property type="match status" value="1"/>
</dbReference>
<name>R7ZN99_9BACT</name>
<dbReference type="PANTHER" id="PTHR32182:SF0">
    <property type="entry name" value="DNA REPLICATION AND REPAIR PROTEIN RECF"/>
    <property type="match status" value="1"/>
</dbReference>
<dbReference type="InterPro" id="IPR001238">
    <property type="entry name" value="DNA-binding_RecF"/>
</dbReference>
<dbReference type="EMBL" id="AQHR01000104">
    <property type="protein sequence ID" value="EON75552.1"/>
    <property type="molecule type" value="Genomic_DNA"/>
</dbReference>
<evidence type="ECO:0000313" key="12">
    <source>
        <dbReference type="EMBL" id="EON75552.1"/>
    </source>
</evidence>
<dbReference type="GO" id="GO:0006302">
    <property type="term" value="P:double-strand break repair"/>
    <property type="evidence" value="ECO:0007669"/>
    <property type="project" value="TreeGrafter"/>
</dbReference>
<feature type="binding site" evidence="9">
    <location>
        <begin position="30"/>
        <end position="37"/>
    </location>
    <ligand>
        <name>ATP</name>
        <dbReference type="ChEBI" id="CHEBI:30616"/>
    </ligand>
</feature>
<comment type="similarity">
    <text evidence="2 9 10">Belongs to the RecF family.</text>
</comment>
<dbReference type="Pfam" id="PF02463">
    <property type="entry name" value="SMC_N"/>
    <property type="match status" value="1"/>
</dbReference>
<evidence type="ECO:0000256" key="3">
    <source>
        <dbReference type="ARBA" id="ARBA00020170"/>
    </source>
</evidence>
<evidence type="ECO:0000256" key="8">
    <source>
        <dbReference type="ARBA" id="ARBA00023125"/>
    </source>
</evidence>
<evidence type="ECO:0000313" key="13">
    <source>
        <dbReference type="Proteomes" id="UP000013909"/>
    </source>
</evidence>
<keyword evidence="8 9" id="KW-0238">DNA-binding</keyword>
<comment type="subcellular location">
    <subcellularLocation>
        <location evidence="1 9 10">Cytoplasm</location>
    </subcellularLocation>
</comment>
<dbReference type="InterPro" id="IPR027417">
    <property type="entry name" value="P-loop_NTPase"/>
</dbReference>
<keyword evidence="9 10" id="KW-0742">SOS response</keyword>
<keyword evidence="9 10" id="KW-0234">DNA repair</keyword>
<dbReference type="AlphaFoldDB" id="R7ZN99"/>
<dbReference type="STRING" id="1232681.ADIS_3955"/>
<evidence type="ECO:0000256" key="5">
    <source>
        <dbReference type="ARBA" id="ARBA00022705"/>
    </source>
</evidence>
<keyword evidence="6 9" id="KW-0547">Nucleotide-binding</keyword>
<evidence type="ECO:0000259" key="11">
    <source>
        <dbReference type="Pfam" id="PF02463"/>
    </source>
</evidence>
<dbReference type="InterPro" id="IPR003395">
    <property type="entry name" value="RecF/RecN/SMC_N"/>
</dbReference>
<dbReference type="InterPro" id="IPR042174">
    <property type="entry name" value="RecF_2"/>
</dbReference>
<evidence type="ECO:0000256" key="2">
    <source>
        <dbReference type="ARBA" id="ARBA00008016"/>
    </source>
</evidence>
<feature type="domain" description="RecF/RecN/SMC N-terminal" evidence="11">
    <location>
        <begin position="2"/>
        <end position="341"/>
    </location>
</feature>
<dbReference type="PROSITE" id="PS00617">
    <property type="entry name" value="RECF_1"/>
    <property type="match status" value="1"/>
</dbReference>
<accession>R7ZN99</accession>
<dbReference type="GO" id="GO:0006260">
    <property type="term" value="P:DNA replication"/>
    <property type="evidence" value="ECO:0007669"/>
    <property type="project" value="UniProtKB-UniRule"/>
</dbReference>
<comment type="caution">
    <text evidence="12">The sequence shown here is derived from an EMBL/GenBank/DDBJ whole genome shotgun (WGS) entry which is preliminary data.</text>
</comment>
<evidence type="ECO:0000256" key="9">
    <source>
        <dbReference type="HAMAP-Rule" id="MF_00365"/>
    </source>
</evidence>
<evidence type="ECO:0000256" key="1">
    <source>
        <dbReference type="ARBA" id="ARBA00004496"/>
    </source>
</evidence>
<comment type="function">
    <text evidence="9 10">The RecF protein is involved in DNA metabolism; it is required for DNA replication and normal SOS inducibility. RecF binds preferentially to single-stranded, linear DNA. It also seems to bind ATP.</text>
</comment>
<protein>
    <recommendedName>
        <fullName evidence="3 9">DNA replication and repair protein RecF</fullName>
    </recommendedName>
</protein>
<dbReference type="PROSITE" id="PS00618">
    <property type="entry name" value="RECF_2"/>
    <property type="match status" value="1"/>
</dbReference>
<dbReference type="Gene3D" id="3.40.50.300">
    <property type="entry name" value="P-loop containing nucleotide triphosphate hydrolases"/>
    <property type="match status" value="1"/>
</dbReference>
<keyword evidence="4 9" id="KW-0963">Cytoplasm</keyword>
<dbReference type="Gene3D" id="1.20.1050.90">
    <property type="entry name" value="RecF/RecN/SMC, N-terminal domain"/>
    <property type="match status" value="1"/>
</dbReference>
<dbReference type="GO" id="GO:0000731">
    <property type="term" value="P:DNA synthesis involved in DNA repair"/>
    <property type="evidence" value="ECO:0007669"/>
    <property type="project" value="TreeGrafter"/>
</dbReference>
<organism evidence="12 13">
    <name type="scientific">Lunatimonas lonarensis</name>
    <dbReference type="NCBI Taxonomy" id="1232681"/>
    <lineage>
        <taxon>Bacteria</taxon>
        <taxon>Pseudomonadati</taxon>
        <taxon>Bacteroidota</taxon>
        <taxon>Cytophagia</taxon>
        <taxon>Cytophagales</taxon>
        <taxon>Cyclobacteriaceae</taxon>
    </lineage>
</organism>
<keyword evidence="5 9" id="KW-0235">DNA replication</keyword>
<dbReference type="RefSeq" id="WP_010856082.1">
    <property type="nucleotide sequence ID" value="NZ_AQHR01000104.1"/>
</dbReference>
<dbReference type="GO" id="GO:0005737">
    <property type="term" value="C:cytoplasm"/>
    <property type="evidence" value="ECO:0007669"/>
    <property type="project" value="UniProtKB-SubCell"/>
</dbReference>
<dbReference type="GO" id="GO:0009432">
    <property type="term" value="P:SOS response"/>
    <property type="evidence" value="ECO:0007669"/>
    <property type="project" value="UniProtKB-UniRule"/>
</dbReference>
<dbReference type="SUPFAM" id="SSF52540">
    <property type="entry name" value="P-loop containing nucleoside triphosphate hydrolases"/>
    <property type="match status" value="1"/>
</dbReference>
<dbReference type="GO" id="GO:0003697">
    <property type="term" value="F:single-stranded DNA binding"/>
    <property type="evidence" value="ECO:0007669"/>
    <property type="project" value="UniProtKB-UniRule"/>
</dbReference>
<evidence type="ECO:0000256" key="6">
    <source>
        <dbReference type="ARBA" id="ARBA00022741"/>
    </source>
</evidence>
<gene>
    <name evidence="9" type="primary">recF</name>
    <name evidence="12" type="ORF">ADIS_3955</name>
</gene>
<proteinExistence type="inferred from homology"/>
<evidence type="ECO:0000256" key="10">
    <source>
        <dbReference type="RuleBase" id="RU000578"/>
    </source>
</evidence>
<evidence type="ECO:0000256" key="4">
    <source>
        <dbReference type="ARBA" id="ARBA00022490"/>
    </source>
</evidence>
<dbReference type="InterPro" id="IPR018078">
    <property type="entry name" value="DNA-binding_RecF_CS"/>
</dbReference>
<dbReference type="PANTHER" id="PTHR32182">
    <property type="entry name" value="DNA REPLICATION AND REPAIR PROTEIN RECF"/>
    <property type="match status" value="1"/>
</dbReference>